<dbReference type="SMART" id="SM00448">
    <property type="entry name" value="REC"/>
    <property type="match status" value="1"/>
</dbReference>
<protein>
    <recommendedName>
        <fullName evidence="2">histidine kinase</fullName>
        <ecNumber evidence="2">2.7.13.3</ecNumber>
    </recommendedName>
</protein>
<dbReference type="Proteomes" id="UP000243797">
    <property type="component" value="Unassembled WGS sequence"/>
</dbReference>
<dbReference type="InParanoid" id="A0A2K1QJT2"/>
<name>A0A2K1QJT2_9PEZI</name>
<evidence type="ECO:0000256" key="1">
    <source>
        <dbReference type="ARBA" id="ARBA00000085"/>
    </source>
</evidence>
<dbReference type="PANTHER" id="PTHR43047">
    <property type="entry name" value="TWO-COMPONENT HISTIDINE PROTEIN KINASE"/>
    <property type="match status" value="1"/>
</dbReference>
<dbReference type="InterPro" id="IPR036890">
    <property type="entry name" value="HATPase_C_sf"/>
</dbReference>
<comment type="caution">
    <text evidence="11">The sequence shown here is derived from an EMBL/GenBank/DDBJ whole genome shotgun (WGS) entry which is preliminary data.</text>
</comment>
<evidence type="ECO:0000259" key="10">
    <source>
        <dbReference type="PROSITE" id="PS50112"/>
    </source>
</evidence>
<dbReference type="CDD" id="cd17546">
    <property type="entry name" value="REC_hyHK_CKI1_RcsC-like"/>
    <property type="match status" value="1"/>
</dbReference>
<feature type="region of interest" description="Disordered" evidence="7">
    <location>
        <begin position="947"/>
        <end position="983"/>
    </location>
</feature>
<evidence type="ECO:0000256" key="3">
    <source>
        <dbReference type="ARBA" id="ARBA00022553"/>
    </source>
</evidence>
<comment type="catalytic activity">
    <reaction evidence="1">
        <text>ATP + protein L-histidine = ADP + protein N-phospho-L-histidine.</text>
        <dbReference type="EC" id="2.7.13.3"/>
    </reaction>
</comment>
<evidence type="ECO:0000313" key="11">
    <source>
        <dbReference type="EMBL" id="PNS15415.1"/>
    </source>
</evidence>
<keyword evidence="3 6" id="KW-0597">Phosphoprotein</keyword>
<feature type="domain" description="Response regulatory" evidence="9">
    <location>
        <begin position="991"/>
        <end position="1126"/>
    </location>
</feature>
<evidence type="ECO:0000259" key="8">
    <source>
        <dbReference type="PROSITE" id="PS50109"/>
    </source>
</evidence>
<proteinExistence type="predicted"/>
<dbReference type="SMART" id="SM00387">
    <property type="entry name" value="HATPase_c"/>
    <property type="match status" value="1"/>
</dbReference>
<dbReference type="Gene3D" id="3.30.450.20">
    <property type="entry name" value="PAS domain"/>
    <property type="match status" value="2"/>
</dbReference>
<evidence type="ECO:0000256" key="5">
    <source>
        <dbReference type="ARBA" id="ARBA00022777"/>
    </source>
</evidence>
<dbReference type="STRING" id="2082308.A0A2K1QJT2"/>
<dbReference type="Pfam" id="PF00989">
    <property type="entry name" value="PAS"/>
    <property type="match status" value="1"/>
</dbReference>
<dbReference type="AlphaFoldDB" id="A0A2K1QJT2"/>
<feature type="compositionally biased region" description="Polar residues" evidence="7">
    <location>
        <begin position="947"/>
        <end position="957"/>
    </location>
</feature>
<dbReference type="OrthoDB" id="60033at2759"/>
<dbReference type="EC" id="2.7.13.3" evidence="2"/>
<dbReference type="SUPFAM" id="SSF55781">
    <property type="entry name" value="GAF domain-like"/>
    <property type="match status" value="1"/>
</dbReference>
<feature type="domain" description="Histidine kinase" evidence="8">
    <location>
        <begin position="673"/>
        <end position="944"/>
    </location>
</feature>
<evidence type="ECO:0000256" key="7">
    <source>
        <dbReference type="SAM" id="MobiDB-lite"/>
    </source>
</evidence>
<dbReference type="Pfam" id="PF26131">
    <property type="entry name" value="PAS-like"/>
    <property type="match status" value="1"/>
</dbReference>
<dbReference type="InterPro" id="IPR005467">
    <property type="entry name" value="His_kinase_dom"/>
</dbReference>
<dbReference type="InterPro" id="IPR013767">
    <property type="entry name" value="PAS_fold"/>
</dbReference>
<dbReference type="SUPFAM" id="SSF47384">
    <property type="entry name" value="Homodimeric domain of signal transducing histidine kinase"/>
    <property type="match status" value="1"/>
</dbReference>
<dbReference type="Gene3D" id="3.30.565.10">
    <property type="entry name" value="Histidine kinase-like ATPase, C-terminal domain"/>
    <property type="match status" value="1"/>
</dbReference>
<evidence type="ECO:0000256" key="6">
    <source>
        <dbReference type="PROSITE-ProRule" id="PRU00169"/>
    </source>
</evidence>
<dbReference type="PROSITE" id="PS50110">
    <property type="entry name" value="RESPONSE_REGULATORY"/>
    <property type="match status" value="1"/>
</dbReference>
<dbReference type="Gene3D" id="3.40.50.2300">
    <property type="match status" value="1"/>
</dbReference>
<dbReference type="SUPFAM" id="SSF55874">
    <property type="entry name" value="ATPase domain of HSP90 chaperone/DNA topoisomerase II/histidine kinase"/>
    <property type="match status" value="1"/>
</dbReference>
<dbReference type="Pfam" id="PF00512">
    <property type="entry name" value="HisKA"/>
    <property type="match status" value="1"/>
</dbReference>
<dbReference type="InterPro" id="IPR036097">
    <property type="entry name" value="HisK_dim/P_sf"/>
</dbReference>
<dbReference type="NCBIfam" id="TIGR00229">
    <property type="entry name" value="sensory_box"/>
    <property type="match status" value="1"/>
</dbReference>
<dbReference type="GO" id="GO:0000155">
    <property type="term" value="F:phosphorelay sensor kinase activity"/>
    <property type="evidence" value="ECO:0007669"/>
    <property type="project" value="InterPro"/>
</dbReference>
<dbReference type="SUPFAM" id="SSF55785">
    <property type="entry name" value="PYP-like sensor domain (PAS domain)"/>
    <property type="match status" value="1"/>
</dbReference>
<feature type="compositionally biased region" description="Basic and acidic residues" evidence="7">
    <location>
        <begin position="958"/>
        <end position="969"/>
    </location>
</feature>
<sequence length="1132" mass="125285">MSDHDLRSSSGVAPDLVELGLVEYVAHDPRPTFIIDLHGCSVARDGCGLAYGNDAFRSSPVVSQVSGSVTTPFTSWVLSPSVGTVEFENLVWSSATLRERWRVVSGVASPGRVSRLTTNDDPATKDTRSFTSTRTSVEVCKGSNICFWPGQSVPHHGLIENYDWGNTALGPIGSWSSSLVALVQLMLSTPSPASLIWGVERIMIYNEAFCPLIGSWHPQMIGQSLRVAWQDFWPDHEAICAEVETTKQAVRVIAADGPLFERDGILSETFLTFDHIPIFSEAGDVVAVYDQVVDVTQDVFAKGRMATLQRMSDIATTATGQGVLWDATLKTLQDATKDVPLAAIFSIKNDVSYSEIAAQAGDQEPAADWVFKGCVGFRDTHASYWDLARPDGLAEAIRIASGHTGTSVFRIADGVIPPSVVADLDYKGYSYTTILICPLRLSSGAAVGCLIIGANPLRPYDNEYQHFVQVMARQIEDALKLVVIIEAQSRLLRDTVKQATIQQQVLSEQLIQQTKEARESELRFLNFAEQAPVGVYVLDNGGNVQYCNDTWRKLVGYPGDIQSMQKENQIWRVNVHPDDKEEVDRQWQLLVDGNTQEMFEWRVVLDSHDELGEVEVVYLRSSCFPELAEDGTMKTVTGILTDRSLEVAHQRIIHAKMEAVLEEKRAQEYFMDMVSHEMRNPLHAMILCAEEAMEMLMDFKRSLHLDQSRNSALDECLAATTTILYCGRHQKEIIDDVLTLSKLDSNLLTISPVPISPETVIHQALNMFQANMRAADITLETKFESTDLLHRHKETVLMDPGRTLQVLINLIGNALKFMKDQPVRHLHVSLSASRELKRDPSIKYLPSGRIREDPTIKSSEWGNNEEIYIYFGIRDTGPGIGGPEMNALFARFNQASPRTHAQYGGSGLGLFISRELTELHGGEIGVASEVGKGSTFAFYVKGRRITQSPTAAGSTSTEAKRRPEDELATREAISGSRPKTDVSQPPLDKLGVLIVEDNIINQRVLERQLRKLGCKVTTANHGAEALDMLTASTWWCGSPSQETTTAQERFSIILCDLEMPVMDGKTCVRTIREWQAAGKLMSNIPVLAVTGNARVPLHEAQEWGFDNVVSKPFSVKSLVPQIANLIKPQEPA</sequence>
<evidence type="ECO:0000256" key="2">
    <source>
        <dbReference type="ARBA" id="ARBA00012438"/>
    </source>
</evidence>
<dbReference type="InterPro" id="IPR003661">
    <property type="entry name" value="HisK_dim/P_dom"/>
</dbReference>
<reference evidence="11 12" key="1">
    <citation type="submission" date="2017-06" db="EMBL/GenBank/DDBJ databases">
        <title>Draft genome sequence of a variant of Elsinoe murrayae.</title>
        <authorList>
            <person name="Cheng Q."/>
        </authorList>
    </citation>
    <scope>NUCLEOTIDE SEQUENCE [LARGE SCALE GENOMIC DNA]</scope>
    <source>
        <strain evidence="11 12">CQ-2017a</strain>
    </source>
</reference>
<dbReference type="SMART" id="SM00091">
    <property type="entry name" value="PAS"/>
    <property type="match status" value="2"/>
</dbReference>
<dbReference type="CDD" id="cd00130">
    <property type="entry name" value="PAS"/>
    <property type="match status" value="1"/>
</dbReference>
<keyword evidence="5 11" id="KW-0418">Kinase</keyword>
<dbReference type="InterPro" id="IPR001789">
    <property type="entry name" value="Sig_transdc_resp-reg_receiver"/>
</dbReference>
<evidence type="ECO:0000259" key="9">
    <source>
        <dbReference type="PROSITE" id="PS50110"/>
    </source>
</evidence>
<dbReference type="GO" id="GO:0006355">
    <property type="term" value="P:regulation of DNA-templated transcription"/>
    <property type="evidence" value="ECO:0007669"/>
    <property type="project" value="InterPro"/>
</dbReference>
<dbReference type="InterPro" id="IPR058846">
    <property type="entry name" value="PAS-like"/>
</dbReference>
<feature type="modified residue" description="4-aspartylphosphate" evidence="6">
    <location>
        <position position="1056"/>
    </location>
</feature>
<dbReference type="EMBL" id="NKHZ01000070">
    <property type="protein sequence ID" value="PNS15415.1"/>
    <property type="molecule type" value="Genomic_DNA"/>
</dbReference>
<keyword evidence="4" id="KW-0808">Transferase</keyword>
<dbReference type="SUPFAM" id="SSF52172">
    <property type="entry name" value="CheY-like"/>
    <property type="match status" value="1"/>
</dbReference>
<dbReference type="PRINTS" id="PR00344">
    <property type="entry name" value="BCTRLSENSOR"/>
</dbReference>
<dbReference type="Pfam" id="PF02518">
    <property type="entry name" value="HATPase_c"/>
    <property type="match status" value="1"/>
</dbReference>
<keyword evidence="12" id="KW-1185">Reference proteome</keyword>
<gene>
    <name evidence="11" type="ORF">CAC42_674</name>
</gene>
<dbReference type="Gene3D" id="1.10.287.130">
    <property type="match status" value="1"/>
</dbReference>
<dbReference type="SMART" id="SM00388">
    <property type="entry name" value="HisKA"/>
    <property type="match status" value="1"/>
</dbReference>
<dbReference type="PROSITE" id="PS50109">
    <property type="entry name" value="HIS_KIN"/>
    <property type="match status" value="1"/>
</dbReference>
<dbReference type="InterPro" id="IPR035965">
    <property type="entry name" value="PAS-like_dom_sf"/>
</dbReference>
<dbReference type="CDD" id="cd00082">
    <property type="entry name" value="HisKA"/>
    <property type="match status" value="1"/>
</dbReference>
<dbReference type="Pfam" id="PF00072">
    <property type="entry name" value="Response_reg"/>
    <property type="match status" value="1"/>
</dbReference>
<accession>A0A2K1QJT2</accession>
<evidence type="ECO:0000313" key="12">
    <source>
        <dbReference type="Proteomes" id="UP000243797"/>
    </source>
</evidence>
<dbReference type="PROSITE" id="PS50112">
    <property type="entry name" value="PAS"/>
    <property type="match status" value="1"/>
</dbReference>
<dbReference type="InterPro" id="IPR004358">
    <property type="entry name" value="Sig_transdc_His_kin-like_C"/>
</dbReference>
<organism evidence="11 12">
    <name type="scientific">Sphaceloma murrayae</name>
    <dbReference type="NCBI Taxonomy" id="2082308"/>
    <lineage>
        <taxon>Eukaryota</taxon>
        <taxon>Fungi</taxon>
        <taxon>Dikarya</taxon>
        <taxon>Ascomycota</taxon>
        <taxon>Pezizomycotina</taxon>
        <taxon>Dothideomycetes</taxon>
        <taxon>Dothideomycetidae</taxon>
        <taxon>Myriangiales</taxon>
        <taxon>Elsinoaceae</taxon>
        <taxon>Sphaceloma</taxon>
    </lineage>
</organism>
<dbReference type="InterPro" id="IPR000014">
    <property type="entry name" value="PAS"/>
</dbReference>
<dbReference type="InterPro" id="IPR011006">
    <property type="entry name" value="CheY-like_superfamily"/>
</dbReference>
<feature type="domain" description="PAS" evidence="10">
    <location>
        <begin position="520"/>
        <end position="594"/>
    </location>
</feature>
<dbReference type="InterPro" id="IPR003594">
    <property type="entry name" value="HATPase_dom"/>
</dbReference>
<evidence type="ECO:0000256" key="4">
    <source>
        <dbReference type="ARBA" id="ARBA00022679"/>
    </source>
</evidence>